<dbReference type="InterPro" id="IPR013783">
    <property type="entry name" value="Ig-like_fold"/>
</dbReference>
<comment type="caution">
    <text evidence="15">The sequence shown here is derived from an EMBL/GenBank/DDBJ whole genome shotgun (WGS) entry which is preliminary data.</text>
</comment>
<dbReference type="PROSITE" id="PS01124">
    <property type="entry name" value="HTH_ARAC_FAMILY_2"/>
    <property type="match status" value="1"/>
</dbReference>
<dbReference type="InterPro" id="IPR036097">
    <property type="entry name" value="HisK_dim/P_sf"/>
</dbReference>
<feature type="domain" description="Histidine kinase" evidence="13">
    <location>
        <begin position="881"/>
        <end position="1112"/>
    </location>
</feature>
<dbReference type="Pfam" id="PF02518">
    <property type="entry name" value="HATPase_c"/>
    <property type="match status" value="1"/>
</dbReference>
<dbReference type="Gene3D" id="1.10.10.60">
    <property type="entry name" value="Homeodomain-like"/>
    <property type="match status" value="2"/>
</dbReference>
<dbReference type="Gene3D" id="2.60.40.10">
    <property type="entry name" value="Immunoglobulins"/>
    <property type="match status" value="1"/>
</dbReference>
<evidence type="ECO:0000256" key="7">
    <source>
        <dbReference type="ARBA" id="ARBA00022840"/>
    </source>
</evidence>
<accession>A0A5C4SSK0</accession>
<evidence type="ECO:0000256" key="9">
    <source>
        <dbReference type="ARBA" id="ARBA00023015"/>
    </source>
</evidence>
<dbReference type="GO" id="GO:0003700">
    <property type="term" value="F:DNA-binding transcription factor activity"/>
    <property type="evidence" value="ECO:0007669"/>
    <property type="project" value="InterPro"/>
</dbReference>
<feature type="modified residue" description="4-aspartylphosphate" evidence="11">
    <location>
        <position position="1211"/>
    </location>
</feature>
<dbReference type="SUPFAM" id="SSF63829">
    <property type="entry name" value="Calcium-dependent phosphotriesterase"/>
    <property type="match status" value="2"/>
</dbReference>
<dbReference type="Pfam" id="PF12833">
    <property type="entry name" value="HTH_18"/>
    <property type="match status" value="1"/>
</dbReference>
<dbReference type="Gene3D" id="3.30.565.10">
    <property type="entry name" value="Histidine kinase-like ATPase, C-terminal domain"/>
    <property type="match status" value="1"/>
</dbReference>
<organism evidence="15 16">
    <name type="scientific">Allotamlana fucoidanivorans</name>
    <dbReference type="NCBI Taxonomy" id="2583814"/>
    <lineage>
        <taxon>Bacteria</taxon>
        <taxon>Pseudomonadati</taxon>
        <taxon>Bacteroidota</taxon>
        <taxon>Flavobacteriia</taxon>
        <taxon>Flavobacteriales</taxon>
        <taxon>Flavobacteriaceae</taxon>
        <taxon>Allotamlana</taxon>
    </lineage>
</organism>
<dbReference type="SMART" id="SM00089">
    <property type="entry name" value="PKD"/>
    <property type="match status" value="1"/>
</dbReference>
<evidence type="ECO:0000256" key="8">
    <source>
        <dbReference type="ARBA" id="ARBA00023012"/>
    </source>
</evidence>
<dbReference type="FunFam" id="3.30.565.10:FF:000037">
    <property type="entry name" value="Hybrid sensor histidine kinase/response regulator"/>
    <property type="match status" value="1"/>
</dbReference>
<dbReference type="GO" id="GO:0000155">
    <property type="term" value="F:phosphorelay sensor kinase activity"/>
    <property type="evidence" value="ECO:0007669"/>
    <property type="project" value="InterPro"/>
</dbReference>
<dbReference type="InterPro" id="IPR003661">
    <property type="entry name" value="HisK_dim/P_dom"/>
</dbReference>
<dbReference type="InterPro" id="IPR015943">
    <property type="entry name" value="WD40/YVTN_repeat-like_dom_sf"/>
</dbReference>
<dbReference type="PANTHER" id="PTHR43547">
    <property type="entry name" value="TWO-COMPONENT HISTIDINE KINASE"/>
    <property type="match status" value="1"/>
</dbReference>
<dbReference type="SUPFAM" id="SSF47384">
    <property type="entry name" value="Homodimeric domain of signal transducing histidine kinase"/>
    <property type="match status" value="1"/>
</dbReference>
<dbReference type="SMART" id="SM00387">
    <property type="entry name" value="HATPase_c"/>
    <property type="match status" value="1"/>
</dbReference>
<dbReference type="OrthoDB" id="358279at2"/>
<dbReference type="InterPro" id="IPR011123">
    <property type="entry name" value="Y_Y_Y"/>
</dbReference>
<dbReference type="Pfam" id="PF00072">
    <property type="entry name" value="Response_reg"/>
    <property type="match status" value="1"/>
</dbReference>
<dbReference type="SUPFAM" id="SSF52172">
    <property type="entry name" value="CheY-like"/>
    <property type="match status" value="1"/>
</dbReference>
<keyword evidence="3 11" id="KW-0597">Phosphoprotein</keyword>
<dbReference type="InterPro" id="IPR011006">
    <property type="entry name" value="CheY-like_superfamily"/>
</dbReference>
<evidence type="ECO:0000259" key="14">
    <source>
        <dbReference type="PROSITE" id="PS50110"/>
    </source>
</evidence>
<evidence type="ECO:0000256" key="2">
    <source>
        <dbReference type="ARBA" id="ARBA00012438"/>
    </source>
</evidence>
<dbReference type="Proteomes" id="UP000308713">
    <property type="component" value="Unassembled WGS sequence"/>
</dbReference>
<keyword evidence="6" id="KW-0418">Kinase</keyword>
<proteinExistence type="predicted"/>
<dbReference type="InterPro" id="IPR018060">
    <property type="entry name" value="HTH_AraC"/>
</dbReference>
<dbReference type="FunFam" id="1.10.10.60:FF:000284">
    <property type="entry name" value="Two-component system sensor histidine kinase/response regulator"/>
    <property type="match status" value="1"/>
</dbReference>
<keyword evidence="7" id="KW-0067">ATP-binding</keyword>
<keyword evidence="10" id="KW-0804">Transcription</keyword>
<dbReference type="Pfam" id="PF00512">
    <property type="entry name" value="HisKA"/>
    <property type="match status" value="1"/>
</dbReference>
<evidence type="ECO:0000256" key="4">
    <source>
        <dbReference type="ARBA" id="ARBA00022679"/>
    </source>
</evidence>
<dbReference type="SUPFAM" id="SSF46689">
    <property type="entry name" value="Homeodomain-like"/>
    <property type="match status" value="1"/>
</dbReference>
<dbReference type="CDD" id="cd00082">
    <property type="entry name" value="HisKA"/>
    <property type="match status" value="1"/>
</dbReference>
<dbReference type="InterPro" id="IPR004358">
    <property type="entry name" value="Sig_transdc_His_kin-like_C"/>
</dbReference>
<dbReference type="CDD" id="cd00146">
    <property type="entry name" value="PKD"/>
    <property type="match status" value="1"/>
</dbReference>
<dbReference type="Pfam" id="PF07495">
    <property type="entry name" value="Y_Y_Y"/>
    <property type="match status" value="1"/>
</dbReference>
<comment type="catalytic activity">
    <reaction evidence="1">
        <text>ATP + protein L-histidine = ADP + protein N-phospho-L-histidine.</text>
        <dbReference type="EC" id="2.7.13.3"/>
    </reaction>
</comment>
<dbReference type="PROSITE" id="PS50110">
    <property type="entry name" value="RESPONSE_REGULATORY"/>
    <property type="match status" value="1"/>
</dbReference>
<gene>
    <name evidence="15" type="ORF">FGF67_02870</name>
</gene>
<dbReference type="EMBL" id="VDCS01000002">
    <property type="protein sequence ID" value="TNJ46591.1"/>
    <property type="molecule type" value="Genomic_DNA"/>
</dbReference>
<dbReference type="SMART" id="SM00448">
    <property type="entry name" value="REC"/>
    <property type="match status" value="1"/>
</dbReference>
<evidence type="ECO:0000256" key="11">
    <source>
        <dbReference type="PROSITE-ProRule" id="PRU00169"/>
    </source>
</evidence>
<dbReference type="FunFam" id="1.10.287.130:FF:000045">
    <property type="entry name" value="Two-component system sensor histidine kinase/response regulator"/>
    <property type="match status" value="1"/>
</dbReference>
<reference evidence="15 16" key="1">
    <citation type="submission" date="2019-05" db="EMBL/GenBank/DDBJ databases">
        <title>Tamlana fucoidanivorans sp. nov., isolated from the surface of algae collected from Fujian province in China.</title>
        <authorList>
            <person name="Li J."/>
        </authorList>
    </citation>
    <scope>NUCLEOTIDE SEQUENCE [LARGE SCALE GENOMIC DNA]</scope>
    <source>
        <strain evidence="15 16">CW2-9</strain>
    </source>
</reference>
<sequence length="1418" mass="162667">MIHPIQSFKLKLLATLVTYFCLNFGFSQNNVHFEHITTNNGLSQSDVNSIYQDNKGFLWFGTHEGLNKFDGYNFKVYTPNSQTHDYEGISSSLIFAITGDDDDNLWVGTTGDGLNYFDTSVERFKVFKHEDKNPNSLISNHISSLFRDSSNKLWIGTFNGLDMIDLNKGLDSIHFNHFNFDGGNFVSNFENKTIYSIFEDKHGQIWVGGARGLYKLSRDSSGELYLRFINELINLPYTSVRCIAEDQFGRLLIGTVGGLYVLKNEGDSYWADWIHKGFYNDILVEKNNIWAGTNSGLISFKYSGNTGKIIVFKQYSYDPMSPMSLSKNIVKSLYKDKTGIIWIGTNGGGVNKFDPYRKDFKHIKKTLNSTSLSYDKIRSLFEDSNGTLWIGTEGGGLNMLLKANEDELYTSFQHLSSPRKPFTIYEVKRGDRKILLIGTEGAPKLLEIDITNPRPLSNKDVKKYEDVSGSVFALLEDKHKNLWIGTYNAGINRWLYDSETNSFKKDILFADKNDPHSLSSNIIRNILEDHSGNLWFATGNGLCKLTPNEALKDKPKFEVFQNDPKNNRSISHNYILELFESSKNELWIGTFGGGLNKFIPSKNKLKGEFVSYLMKDGLPNNVIKGILEDDQGFLWLSTNKGLSKFDPKKVSFKNYDMNDGLQNNEFQELARLKRRNGEMLFGGINGFNAFFPENIKDNHVEAETVITKLSVSNQVVNIGDQVNGRVILEQSINQTDKITLKHNENNLSFEFGALHYASPDKNKFAYILEGFDEDWVYTTSSKRFATYTNLSPGTYTLKVKASNNDGIWDKTPSEIKIEIIPPFWRTTWAYLIYYVLIIGLLLLFRRYTVISTTKKHQLELEHFEKEKSEELQKIKLEFFTNISHELRTPLTLIKGPLKYLQKNGDQLNRKVLQEQYTLMQKNCDYLLRLVNQLLDFRKINQGKMRLVMRKGNIVEFIKEVCEPFQFLSLKNHVNFQFKTRNPKIIAWFDHDVIEKILNNLLSNAFNYTPDNGEIRVEINTIKETVNSNLGKRNLNFVEIQVIDSGLGIESNRLENIFERFYTENNQARNHSKGVGIGLAFVKDIVELHQGKIHVISEINKGSTFTVHLPIEKEAYEGIPEIICKDVSDSDFKLRTSETDSMAISMNDDIVDQDIDKSRAQKPVLLVVDDNEDIRSFLKQALYNKYIVYEAENGKVGLELAGKIIPNVILTDILMPEMDGIEFCKHVKNHKETSHIPVIILTAKLSQEDEIEGLKTGADDYIRKPFDIELLELKLKNIVNHRNKLRNKFNSEITFKPKDVTVTTQDEQFLQQAIEIVEKHMMNTDFNVEMLVKEMGLSRSNLYLKFKEITGLSSSEFIRNIRLKRAVQLFQASDYSVKEIMYMTGFNTASYFAKCFKKQFGVIPSDYVRKIAKEKASNS</sequence>
<evidence type="ECO:0000256" key="10">
    <source>
        <dbReference type="ARBA" id="ARBA00023163"/>
    </source>
</evidence>
<dbReference type="PANTHER" id="PTHR43547:SF2">
    <property type="entry name" value="HYBRID SIGNAL TRANSDUCTION HISTIDINE KINASE C"/>
    <property type="match status" value="1"/>
</dbReference>
<dbReference type="CDD" id="cd00075">
    <property type="entry name" value="HATPase"/>
    <property type="match status" value="1"/>
</dbReference>
<dbReference type="EC" id="2.7.13.3" evidence="2"/>
<dbReference type="InterPro" id="IPR022409">
    <property type="entry name" value="PKD/Chitinase_dom"/>
</dbReference>
<dbReference type="CDD" id="cd17574">
    <property type="entry name" value="REC_OmpR"/>
    <property type="match status" value="1"/>
</dbReference>
<feature type="domain" description="Response regulatory" evidence="14">
    <location>
        <begin position="1163"/>
        <end position="1278"/>
    </location>
</feature>
<dbReference type="PRINTS" id="PR00344">
    <property type="entry name" value="BCTRLSENSOR"/>
</dbReference>
<dbReference type="Gene3D" id="1.10.287.130">
    <property type="match status" value="1"/>
</dbReference>
<dbReference type="InterPro" id="IPR003594">
    <property type="entry name" value="HATPase_dom"/>
</dbReference>
<dbReference type="FunFam" id="2.60.40.10:FF:000791">
    <property type="entry name" value="Two-component system sensor histidine kinase/response regulator"/>
    <property type="match status" value="1"/>
</dbReference>
<dbReference type="InterPro" id="IPR001789">
    <property type="entry name" value="Sig_transdc_resp-reg_receiver"/>
</dbReference>
<evidence type="ECO:0000256" key="6">
    <source>
        <dbReference type="ARBA" id="ARBA00022777"/>
    </source>
</evidence>
<dbReference type="RefSeq" id="WP_139694962.1">
    <property type="nucleotide sequence ID" value="NZ_CP074074.1"/>
</dbReference>
<dbReference type="InterPro" id="IPR009057">
    <property type="entry name" value="Homeodomain-like_sf"/>
</dbReference>
<dbReference type="InterPro" id="IPR005467">
    <property type="entry name" value="His_kinase_dom"/>
</dbReference>
<dbReference type="SMART" id="SM00388">
    <property type="entry name" value="HisKA"/>
    <property type="match status" value="1"/>
</dbReference>
<protein>
    <recommendedName>
        <fullName evidence="2">histidine kinase</fullName>
        <ecNumber evidence="2">2.7.13.3</ecNumber>
    </recommendedName>
</protein>
<feature type="domain" description="HTH araC/xylS-type" evidence="12">
    <location>
        <begin position="1310"/>
        <end position="1409"/>
    </location>
</feature>
<evidence type="ECO:0000256" key="5">
    <source>
        <dbReference type="ARBA" id="ARBA00022741"/>
    </source>
</evidence>
<evidence type="ECO:0000313" key="15">
    <source>
        <dbReference type="EMBL" id="TNJ46591.1"/>
    </source>
</evidence>
<evidence type="ECO:0000259" key="13">
    <source>
        <dbReference type="PROSITE" id="PS50109"/>
    </source>
</evidence>
<name>A0A5C4SSK0_9FLAO</name>
<keyword evidence="9" id="KW-0805">Transcription regulation</keyword>
<evidence type="ECO:0000259" key="12">
    <source>
        <dbReference type="PROSITE" id="PS01124"/>
    </source>
</evidence>
<dbReference type="InterPro" id="IPR011110">
    <property type="entry name" value="Reg_prop"/>
</dbReference>
<dbReference type="GO" id="GO:0005524">
    <property type="term" value="F:ATP binding"/>
    <property type="evidence" value="ECO:0007669"/>
    <property type="project" value="UniProtKB-KW"/>
</dbReference>
<evidence type="ECO:0000256" key="3">
    <source>
        <dbReference type="ARBA" id="ARBA00022553"/>
    </source>
</evidence>
<keyword evidence="16" id="KW-1185">Reference proteome</keyword>
<dbReference type="GO" id="GO:0043565">
    <property type="term" value="F:sequence-specific DNA binding"/>
    <property type="evidence" value="ECO:0007669"/>
    <property type="project" value="InterPro"/>
</dbReference>
<dbReference type="InterPro" id="IPR036890">
    <property type="entry name" value="HATPase_C_sf"/>
</dbReference>
<dbReference type="Gene3D" id="2.130.10.10">
    <property type="entry name" value="YVTN repeat-like/Quinoprotein amine dehydrogenase"/>
    <property type="match status" value="2"/>
</dbReference>
<keyword evidence="4" id="KW-0808">Transferase</keyword>
<dbReference type="PROSITE" id="PS50109">
    <property type="entry name" value="HIS_KIN"/>
    <property type="match status" value="1"/>
</dbReference>
<dbReference type="Gene3D" id="3.40.50.2300">
    <property type="match status" value="1"/>
</dbReference>
<dbReference type="Pfam" id="PF07494">
    <property type="entry name" value="Reg_prop"/>
    <property type="match status" value="8"/>
</dbReference>
<dbReference type="SMART" id="SM00342">
    <property type="entry name" value="HTH_ARAC"/>
    <property type="match status" value="1"/>
</dbReference>
<dbReference type="SUPFAM" id="SSF55874">
    <property type="entry name" value="ATPase domain of HSP90 chaperone/DNA topoisomerase II/histidine kinase"/>
    <property type="match status" value="1"/>
</dbReference>
<keyword evidence="5" id="KW-0547">Nucleotide-binding</keyword>
<keyword evidence="8" id="KW-0902">Two-component regulatory system</keyword>
<evidence type="ECO:0000256" key="1">
    <source>
        <dbReference type="ARBA" id="ARBA00000085"/>
    </source>
</evidence>
<evidence type="ECO:0000313" key="16">
    <source>
        <dbReference type="Proteomes" id="UP000308713"/>
    </source>
</evidence>